<reference evidence="7" key="3">
    <citation type="submission" date="2025-08" db="UniProtKB">
        <authorList>
            <consortium name="RefSeq"/>
        </authorList>
    </citation>
    <scope>IDENTIFICATION</scope>
    <source>
        <strain evidence="7">CBS 342.82</strain>
    </source>
</reference>
<gene>
    <name evidence="7" type="ORF">K489DRAFT_430504</name>
</gene>
<dbReference type="PRINTS" id="PR00411">
    <property type="entry name" value="PNDRDTASEI"/>
</dbReference>
<dbReference type="AlphaFoldDB" id="A0A6J3MAA8"/>
<keyword evidence="4" id="KW-0560">Oxidoreductase</keyword>
<dbReference type="GO" id="GO:0004499">
    <property type="term" value="F:N,N-dimethylaniline monooxygenase activity"/>
    <property type="evidence" value="ECO:0007669"/>
    <property type="project" value="InterPro"/>
</dbReference>
<comment type="cofactor">
    <cofactor evidence="1">
        <name>FAD</name>
        <dbReference type="ChEBI" id="CHEBI:57692"/>
    </cofactor>
</comment>
<dbReference type="Proteomes" id="UP000504637">
    <property type="component" value="Unplaced"/>
</dbReference>
<dbReference type="PANTHER" id="PTHR43872">
    <property type="entry name" value="MONOOXYGENASE, PUTATIVE (AFU_ORTHOLOGUE AFUA_8G02570)-RELATED"/>
    <property type="match status" value="1"/>
</dbReference>
<sequence length="496" mass="56287">MAWQPFPKEEENAYDVLIVGAGISGINAAYRLQERNPNLTYKIIEGRHEIGGTWSLFNYPGIRSDSDLYTFGFAWRPWSDNSSIASGGLIKNYVTESARVAGIDQHIEFNTWISKAAWSTPDKTWTLQGTAGEKKEPRTYKSRFLFYCTGYYNYHEPLQADIPGIKNFKGDVIHPQFWPKDLDYTDKEVVVIGSGATAITVLPAMADKAKKVTMLQRSPSYVMSIPREDPIEKITRFLWWWAPPIQSWLLRTKWLITPLMLTSFAARYPETLRKISHSRMAAQLPKSIPRDPHFTPSYRPWEQRMCLCPDGDFFAALRSGKCDVATGHIENITETTIKLKSGQELNPDIIVTATGLKLIFAGGMDVTVDGKPLNIPEKFLWKGIMLQDLPNAAFYIGYVDASWTLGADSTAQLLCRMINTMAKEGVTEVVPRFTAEDKETVQEQDLLRLNSTYVTRSKSVIPKAGDRGQWLPRSYYFKDILTAWYGDIKSSAEWIK</sequence>
<reference evidence="7" key="2">
    <citation type="submission" date="2020-04" db="EMBL/GenBank/DDBJ databases">
        <authorList>
            <consortium name="NCBI Genome Project"/>
        </authorList>
    </citation>
    <scope>NUCLEOTIDE SEQUENCE</scope>
    <source>
        <strain evidence="7">CBS 342.82</strain>
    </source>
</reference>
<dbReference type="OrthoDB" id="66881at2759"/>
<keyword evidence="6" id="KW-1185">Reference proteome</keyword>
<evidence type="ECO:0000256" key="1">
    <source>
        <dbReference type="ARBA" id="ARBA00001974"/>
    </source>
</evidence>
<dbReference type="RefSeq" id="XP_033461605.1">
    <property type="nucleotide sequence ID" value="XM_033608416.1"/>
</dbReference>
<evidence type="ECO:0000256" key="5">
    <source>
        <dbReference type="ARBA" id="ARBA00023033"/>
    </source>
</evidence>
<organism evidence="7">
    <name type="scientific">Dissoconium aciculare CBS 342.82</name>
    <dbReference type="NCBI Taxonomy" id="1314786"/>
    <lineage>
        <taxon>Eukaryota</taxon>
        <taxon>Fungi</taxon>
        <taxon>Dikarya</taxon>
        <taxon>Ascomycota</taxon>
        <taxon>Pezizomycotina</taxon>
        <taxon>Dothideomycetes</taxon>
        <taxon>Dothideomycetidae</taxon>
        <taxon>Mycosphaerellales</taxon>
        <taxon>Dissoconiaceae</taxon>
        <taxon>Dissoconium</taxon>
    </lineage>
</organism>
<dbReference type="GeneID" id="54366216"/>
<dbReference type="GO" id="GO:0050660">
    <property type="term" value="F:flavin adenine dinucleotide binding"/>
    <property type="evidence" value="ECO:0007669"/>
    <property type="project" value="InterPro"/>
</dbReference>
<dbReference type="Pfam" id="PF00743">
    <property type="entry name" value="FMO-like"/>
    <property type="match status" value="1"/>
</dbReference>
<evidence type="ECO:0000256" key="4">
    <source>
        <dbReference type="ARBA" id="ARBA00023002"/>
    </source>
</evidence>
<reference evidence="7" key="1">
    <citation type="submission" date="2020-01" db="EMBL/GenBank/DDBJ databases">
        <authorList>
            <consortium name="DOE Joint Genome Institute"/>
            <person name="Haridas S."/>
            <person name="Albert R."/>
            <person name="Binder M."/>
            <person name="Bloem J."/>
            <person name="Labutti K."/>
            <person name="Salamov A."/>
            <person name="Andreopoulos B."/>
            <person name="Baker S.E."/>
            <person name="Barry K."/>
            <person name="Bills G."/>
            <person name="Bluhm B.H."/>
            <person name="Cannon C."/>
            <person name="Castanera R."/>
            <person name="Culley D.E."/>
            <person name="Daum C."/>
            <person name="Ezra D."/>
            <person name="Gonzalez J.B."/>
            <person name="Henrissat B."/>
            <person name="Kuo A."/>
            <person name="Liang C."/>
            <person name="Lipzen A."/>
            <person name="Lutzoni F."/>
            <person name="Magnuson J."/>
            <person name="Mondo S."/>
            <person name="Nolan M."/>
            <person name="Ohm R."/>
            <person name="Pangilinan J."/>
            <person name="Park H.-J."/>
            <person name="Ramirez L."/>
            <person name="Alfaro M."/>
            <person name="Sun H."/>
            <person name="Tritt A."/>
            <person name="Yoshinaga Y."/>
            <person name="Zwiers L.-H."/>
            <person name="Turgeon B.G."/>
            <person name="Goodwin S.B."/>
            <person name="Spatafora J.W."/>
            <person name="Crous P.W."/>
            <person name="Grigoriev I.V."/>
        </authorList>
    </citation>
    <scope>NUCLEOTIDE SEQUENCE</scope>
    <source>
        <strain evidence="7">CBS 342.82</strain>
    </source>
</reference>
<evidence type="ECO:0000256" key="3">
    <source>
        <dbReference type="ARBA" id="ARBA00022827"/>
    </source>
</evidence>
<dbReference type="PANTHER" id="PTHR43872:SF1">
    <property type="entry name" value="MONOOXYGENASE, PUTATIVE (AFU_ORTHOLOGUE AFUA_8G02570)-RELATED"/>
    <property type="match status" value="1"/>
</dbReference>
<dbReference type="InterPro" id="IPR020946">
    <property type="entry name" value="Flavin_mOase-like"/>
</dbReference>
<evidence type="ECO:0000256" key="2">
    <source>
        <dbReference type="ARBA" id="ARBA00022630"/>
    </source>
</evidence>
<evidence type="ECO:0000313" key="6">
    <source>
        <dbReference type="Proteomes" id="UP000504637"/>
    </source>
</evidence>
<keyword evidence="5" id="KW-0503">Monooxygenase</keyword>
<dbReference type="Gene3D" id="3.50.50.60">
    <property type="entry name" value="FAD/NAD(P)-binding domain"/>
    <property type="match status" value="3"/>
</dbReference>
<dbReference type="SUPFAM" id="SSF51905">
    <property type="entry name" value="FAD/NAD(P)-binding domain"/>
    <property type="match status" value="1"/>
</dbReference>
<protein>
    <submittedName>
        <fullName evidence="7">FAD/NAD(P)-binding domain-containing protein</fullName>
    </submittedName>
</protein>
<accession>A0A6J3MAA8</accession>
<keyword evidence="2" id="KW-0285">Flavoprotein</keyword>
<keyword evidence="3" id="KW-0274">FAD</keyword>
<dbReference type="InterPro" id="IPR051820">
    <property type="entry name" value="FAD-binding_MO"/>
</dbReference>
<name>A0A6J3MAA8_9PEZI</name>
<dbReference type="Pfam" id="PF13450">
    <property type="entry name" value="NAD_binding_8"/>
    <property type="match status" value="1"/>
</dbReference>
<dbReference type="InterPro" id="IPR036188">
    <property type="entry name" value="FAD/NAD-bd_sf"/>
</dbReference>
<proteinExistence type="predicted"/>
<evidence type="ECO:0000313" key="7">
    <source>
        <dbReference type="RefSeq" id="XP_033461605.1"/>
    </source>
</evidence>
<dbReference type="GO" id="GO:0050661">
    <property type="term" value="F:NADP binding"/>
    <property type="evidence" value="ECO:0007669"/>
    <property type="project" value="InterPro"/>
</dbReference>